<evidence type="ECO:0000256" key="1">
    <source>
        <dbReference type="ARBA" id="ARBA00001286"/>
    </source>
</evidence>
<dbReference type="NCBIfam" id="TIGR00589">
    <property type="entry name" value="ogt"/>
    <property type="match status" value="1"/>
</dbReference>
<evidence type="ECO:0000313" key="10">
    <source>
        <dbReference type="Proteomes" id="UP001631957"/>
    </source>
</evidence>
<feature type="domain" description="Methylated-DNA-[protein]-cysteine S-methyltransferase DNA binding" evidence="7">
    <location>
        <begin position="106"/>
        <end position="178"/>
    </location>
</feature>
<dbReference type="PANTHER" id="PTHR10815">
    <property type="entry name" value="METHYLATED-DNA--PROTEIN-CYSTEINE METHYLTRANSFERASE"/>
    <property type="match status" value="1"/>
</dbReference>
<sequence>MQTSHPAVSGGVALTGRTTPLGELRLAATDDALVYCGFQDPAAVRERILRAGLRETPAGAWTRAQTELFEEAGRQIDAYLTGARQEFDLPVDLVLATPFCAETVRALPSVVPYGSTATYGELARALSRPRAARAVGTALGSNPLCVLLPCHRIVASSGRSEGYAGGAAAKRYLLHLEQSREELPAP</sequence>
<dbReference type="InterPro" id="IPR036388">
    <property type="entry name" value="WH-like_DNA-bd_sf"/>
</dbReference>
<dbReference type="EC" id="2.1.1.63" evidence="9"/>
<evidence type="ECO:0000256" key="4">
    <source>
        <dbReference type="ARBA" id="ARBA00022763"/>
    </source>
</evidence>
<dbReference type="Gene3D" id="1.10.10.10">
    <property type="entry name" value="Winged helix-like DNA-binding domain superfamily/Winged helix DNA-binding domain"/>
    <property type="match status" value="1"/>
</dbReference>
<reference evidence="9 10" key="1">
    <citation type="submission" date="2024-12" db="EMBL/GenBank/DDBJ databases">
        <title>Forecasting of Potato common scab and diversities of Pathogenic streptomyces spp. in china.</title>
        <authorList>
            <person name="Handique U."/>
            <person name="Wu J."/>
        </authorList>
    </citation>
    <scope>NUCLEOTIDE SEQUENCE [LARGE SCALE GENOMIC DNA]</scope>
    <source>
        <strain evidence="9 10">ZRIMU1530</strain>
    </source>
</reference>
<organism evidence="9 10">
    <name type="scientific">Streptomyces niveiscabiei</name>
    <dbReference type="NCBI Taxonomy" id="164115"/>
    <lineage>
        <taxon>Bacteria</taxon>
        <taxon>Bacillati</taxon>
        <taxon>Actinomycetota</taxon>
        <taxon>Actinomycetes</taxon>
        <taxon>Kitasatosporales</taxon>
        <taxon>Streptomycetaceae</taxon>
        <taxon>Streptomyces</taxon>
    </lineage>
</organism>
<dbReference type="InterPro" id="IPR036631">
    <property type="entry name" value="MGMT_N_sf"/>
</dbReference>
<dbReference type="Pfam" id="PF02870">
    <property type="entry name" value="Methyltransf_1N"/>
    <property type="match status" value="1"/>
</dbReference>
<dbReference type="InterPro" id="IPR008332">
    <property type="entry name" value="MethylG_MeTrfase_N"/>
</dbReference>
<keyword evidence="5" id="KW-0234">DNA repair</keyword>
<dbReference type="SUPFAM" id="SSF53155">
    <property type="entry name" value="Methylated DNA-protein cysteine methyltransferase domain"/>
    <property type="match status" value="1"/>
</dbReference>
<proteinExistence type="predicted"/>
<dbReference type="InterPro" id="IPR036217">
    <property type="entry name" value="MethylDNA_cys_MeTrfase_DNAb"/>
</dbReference>
<keyword evidence="3 9" id="KW-0808">Transferase</keyword>
<dbReference type="RefSeq" id="WP_409120631.1">
    <property type="nucleotide sequence ID" value="NZ_JBJVNI010000003.1"/>
</dbReference>
<dbReference type="EMBL" id="JBJVNI010000003">
    <property type="protein sequence ID" value="MFM9608250.1"/>
    <property type="molecule type" value="Genomic_DNA"/>
</dbReference>
<dbReference type="InterPro" id="IPR014048">
    <property type="entry name" value="MethylDNA_cys_MeTrfase_DNA-bd"/>
</dbReference>
<evidence type="ECO:0000259" key="8">
    <source>
        <dbReference type="Pfam" id="PF02870"/>
    </source>
</evidence>
<keyword evidence="4" id="KW-0227">DNA damage</keyword>
<evidence type="ECO:0000256" key="3">
    <source>
        <dbReference type="ARBA" id="ARBA00022679"/>
    </source>
</evidence>
<evidence type="ECO:0000313" key="9">
    <source>
        <dbReference type="EMBL" id="MFM9608250.1"/>
    </source>
</evidence>
<dbReference type="Gene3D" id="3.30.160.70">
    <property type="entry name" value="Methylated DNA-protein cysteine methyltransferase domain"/>
    <property type="match status" value="1"/>
</dbReference>
<evidence type="ECO:0000259" key="7">
    <source>
        <dbReference type="Pfam" id="PF01035"/>
    </source>
</evidence>
<dbReference type="PANTHER" id="PTHR10815:SF13">
    <property type="entry name" value="METHYLATED-DNA--PROTEIN-CYSTEINE METHYLTRANSFERASE"/>
    <property type="match status" value="1"/>
</dbReference>
<dbReference type="PROSITE" id="PS00374">
    <property type="entry name" value="MGMT"/>
    <property type="match status" value="1"/>
</dbReference>
<name>A0ABW9HMU1_9ACTN</name>
<dbReference type="GO" id="GO:0003908">
    <property type="term" value="F:methylated-DNA-[protein]-cysteine S-methyltransferase activity"/>
    <property type="evidence" value="ECO:0007669"/>
    <property type="project" value="UniProtKB-EC"/>
</dbReference>
<evidence type="ECO:0000256" key="5">
    <source>
        <dbReference type="ARBA" id="ARBA00023204"/>
    </source>
</evidence>
<feature type="domain" description="Methylguanine DNA methyltransferase ribonuclease-like" evidence="8">
    <location>
        <begin position="19"/>
        <end position="93"/>
    </location>
</feature>
<comment type="catalytic activity">
    <reaction evidence="6">
        <text>a 6-O-methyl-2'-deoxyguanosine in DNA + L-cysteinyl-[protein] = S-methyl-L-cysteinyl-[protein] + a 2'-deoxyguanosine in DNA</text>
        <dbReference type="Rhea" id="RHEA:24000"/>
        <dbReference type="Rhea" id="RHEA-COMP:10131"/>
        <dbReference type="Rhea" id="RHEA-COMP:10132"/>
        <dbReference type="Rhea" id="RHEA-COMP:11367"/>
        <dbReference type="Rhea" id="RHEA-COMP:11368"/>
        <dbReference type="ChEBI" id="CHEBI:29950"/>
        <dbReference type="ChEBI" id="CHEBI:82612"/>
        <dbReference type="ChEBI" id="CHEBI:85445"/>
        <dbReference type="ChEBI" id="CHEBI:85448"/>
        <dbReference type="EC" id="2.1.1.63"/>
    </reaction>
</comment>
<dbReference type="Pfam" id="PF01035">
    <property type="entry name" value="DNA_binding_1"/>
    <property type="match status" value="1"/>
</dbReference>
<protein>
    <submittedName>
        <fullName evidence="9">Methylated-DNA--[protein]-cysteine S-methyltransferase</fullName>
        <ecNumber evidence="9">2.1.1.63</ecNumber>
    </submittedName>
</protein>
<dbReference type="SUPFAM" id="SSF46767">
    <property type="entry name" value="Methylated DNA-protein cysteine methyltransferase, C-terminal domain"/>
    <property type="match status" value="1"/>
</dbReference>
<keyword evidence="10" id="KW-1185">Reference proteome</keyword>
<gene>
    <name evidence="9" type="ORF">ACKI18_05935</name>
</gene>
<comment type="catalytic activity">
    <reaction evidence="1">
        <text>a 4-O-methyl-thymidine in DNA + L-cysteinyl-[protein] = a thymidine in DNA + S-methyl-L-cysteinyl-[protein]</text>
        <dbReference type="Rhea" id="RHEA:53428"/>
        <dbReference type="Rhea" id="RHEA-COMP:10131"/>
        <dbReference type="Rhea" id="RHEA-COMP:10132"/>
        <dbReference type="Rhea" id="RHEA-COMP:13555"/>
        <dbReference type="Rhea" id="RHEA-COMP:13556"/>
        <dbReference type="ChEBI" id="CHEBI:29950"/>
        <dbReference type="ChEBI" id="CHEBI:82612"/>
        <dbReference type="ChEBI" id="CHEBI:137386"/>
        <dbReference type="ChEBI" id="CHEBI:137387"/>
        <dbReference type="EC" id="2.1.1.63"/>
    </reaction>
</comment>
<evidence type="ECO:0000256" key="2">
    <source>
        <dbReference type="ARBA" id="ARBA00022603"/>
    </source>
</evidence>
<evidence type="ECO:0000256" key="6">
    <source>
        <dbReference type="ARBA" id="ARBA00049348"/>
    </source>
</evidence>
<dbReference type="GO" id="GO:0032259">
    <property type="term" value="P:methylation"/>
    <property type="evidence" value="ECO:0007669"/>
    <property type="project" value="UniProtKB-KW"/>
</dbReference>
<dbReference type="Proteomes" id="UP001631957">
    <property type="component" value="Unassembled WGS sequence"/>
</dbReference>
<keyword evidence="2 9" id="KW-0489">Methyltransferase</keyword>
<accession>A0ABW9HMU1</accession>
<comment type="caution">
    <text evidence="9">The sequence shown here is derived from an EMBL/GenBank/DDBJ whole genome shotgun (WGS) entry which is preliminary data.</text>
</comment>
<dbReference type="CDD" id="cd06445">
    <property type="entry name" value="ATase"/>
    <property type="match status" value="1"/>
</dbReference>
<dbReference type="InterPro" id="IPR001497">
    <property type="entry name" value="MethylDNA_cys_MeTrfase_AS"/>
</dbReference>